<dbReference type="Pfam" id="PF00078">
    <property type="entry name" value="RVT_1"/>
    <property type="match status" value="1"/>
</dbReference>
<dbReference type="InterPro" id="IPR021109">
    <property type="entry name" value="Peptidase_aspartic_dom_sf"/>
</dbReference>
<keyword evidence="5" id="KW-0255">Endonuclease</keyword>
<dbReference type="CDD" id="cd00303">
    <property type="entry name" value="retropepsin_like"/>
    <property type="match status" value="1"/>
</dbReference>
<dbReference type="Pfam" id="PF13650">
    <property type="entry name" value="Asp_protease_2"/>
    <property type="match status" value="1"/>
</dbReference>
<dbReference type="InterPro" id="IPR041373">
    <property type="entry name" value="RT_RNaseH"/>
</dbReference>
<proteinExistence type="predicted"/>
<name>A5C692_VITVI</name>
<dbReference type="EMBL" id="AM483798">
    <property type="protein sequence ID" value="CAN66401.1"/>
    <property type="molecule type" value="Genomic_DNA"/>
</dbReference>
<dbReference type="PANTHER" id="PTHR37984:SF5">
    <property type="entry name" value="PROTEIN NYNRIN-LIKE"/>
    <property type="match status" value="1"/>
</dbReference>
<keyword evidence="6" id="KW-0378">Hydrolase</keyword>
<dbReference type="GO" id="GO:0004519">
    <property type="term" value="F:endonuclease activity"/>
    <property type="evidence" value="ECO:0007669"/>
    <property type="project" value="UniProtKB-KW"/>
</dbReference>
<evidence type="ECO:0000256" key="2">
    <source>
        <dbReference type="ARBA" id="ARBA00022679"/>
    </source>
</evidence>
<organism evidence="10">
    <name type="scientific">Vitis vinifera</name>
    <name type="common">Grape</name>
    <dbReference type="NCBI Taxonomy" id="29760"/>
    <lineage>
        <taxon>Eukaryota</taxon>
        <taxon>Viridiplantae</taxon>
        <taxon>Streptophyta</taxon>
        <taxon>Embryophyta</taxon>
        <taxon>Tracheophyta</taxon>
        <taxon>Spermatophyta</taxon>
        <taxon>Magnoliopsida</taxon>
        <taxon>eudicotyledons</taxon>
        <taxon>Gunneridae</taxon>
        <taxon>Pentapetalae</taxon>
        <taxon>rosids</taxon>
        <taxon>Vitales</taxon>
        <taxon>Vitaceae</taxon>
        <taxon>Viteae</taxon>
        <taxon>Vitis</taxon>
    </lineage>
</organism>
<dbReference type="FunFam" id="3.10.20.370:FF:000001">
    <property type="entry name" value="Retrovirus-related Pol polyprotein from transposon 17.6-like protein"/>
    <property type="match status" value="1"/>
</dbReference>
<dbReference type="EC" id="2.7.7.49" evidence="1"/>
<dbReference type="InterPro" id="IPR036397">
    <property type="entry name" value="RNaseH_sf"/>
</dbReference>
<dbReference type="InterPro" id="IPR050951">
    <property type="entry name" value="Retrovirus_Pol_polyprotein"/>
</dbReference>
<reference evidence="10" key="1">
    <citation type="journal article" date="2007" name="PLoS ONE">
        <title>The first genome sequence of an elite grapevine cultivar (Pinot noir Vitis vinifera L.): coping with a highly heterozygous genome.</title>
        <authorList>
            <person name="Velasco R."/>
            <person name="Zharkikh A."/>
            <person name="Troggio M."/>
            <person name="Cartwright D.A."/>
            <person name="Cestaro A."/>
            <person name="Pruss D."/>
            <person name="Pindo M."/>
            <person name="FitzGerald L.M."/>
            <person name="Vezzulli S."/>
            <person name="Reid J."/>
            <person name="Malacarne G."/>
            <person name="Iliev D."/>
            <person name="Coppola G."/>
            <person name="Wardell B."/>
            <person name="Micheletti D."/>
            <person name="Macalma T."/>
            <person name="Facci M."/>
            <person name="Mitchell J.T."/>
            <person name="Perazzolli M."/>
            <person name="Eldredge G."/>
            <person name="Gatto P."/>
            <person name="Oyzerski R."/>
            <person name="Moretto M."/>
            <person name="Gutin N."/>
            <person name="Stefanini M."/>
            <person name="Chen Y."/>
            <person name="Segala C."/>
            <person name="Davenport C."/>
            <person name="Dematte L."/>
            <person name="Mraz A."/>
            <person name="Battilana J."/>
            <person name="Stormo K."/>
            <person name="Costa F."/>
            <person name="Tao Q."/>
            <person name="Si-Ammour A."/>
            <person name="Harkins T."/>
            <person name="Lackey A."/>
            <person name="Perbost C."/>
            <person name="Taillon B."/>
            <person name="Stella A."/>
            <person name="Solovyev V."/>
            <person name="Fawcett J.A."/>
            <person name="Sterck L."/>
            <person name="Vandepoele K."/>
            <person name="Grando S.M."/>
            <person name="Toppo S."/>
            <person name="Moser C."/>
            <person name="Lanchbury J."/>
            <person name="Bogden R."/>
            <person name="Skolnick M."/>
            <person name="Sgaramella V."/>
            <person name="Bhatnagar S.K."/>
            <person name="Fontana P."/>
            <person name="Gutin A."/>
            <person name="Van de Peer Y."/>
            <person name="Salamini F."/>
            <person name="Viola R."/>
        </authorList>
    </citation>
    <scope>NUCLEOTIDE SEQUENCE</scope>
</reference>
<feature type="compositionally biased region" description="Basic and acidic residues" evidence="8">
    <location>
        <begin position="827"/>
        <end position="840"/>
    </location>
</feature>
<accession>A5C692</accession>
<gene>
    <name evidence="10" type="ORF">VITISV_026847</name>
</gene>
<evidence type="ECO:0000256" key="7">
    <source>
        <dbReference type="ARBA" id="ARBA00022918"/>
    </source>
</evidence>
<dbReference type="PROSITE" id="PS50994">
    <property type="entry name" value="INTEGRASE"/>
    <property type="match status" value="1"/>
</dbReference>
<keyword evidence="3" id="KW-0548">Nucleotidyltransferase</keyword>
<evidence type="ECO:0000313" key="10">
    <source>
        <dbReference type="EMBL" id="CAN66401.1"/>
    </source>
</evidence>
<keyword evidence="7" id="KW-0695">RNA-directed DNA polymerase</keyword>
<keyword evidence="2" id="KW-0808">Transferase</keyword>
<feature type="compositionally biased region" description="Low complexity" evidence="8">
    <location>
        <begin position="725"/>
        <end position="743"/>
    </location>
</feature>
<dbReference type="Gene3D" id="3.30.420.10">
    <property type="entry name" value="Ribonuclease H-like superfamily/Ribonuclease H"/>
    <property type="match status" value="1"/>
</dbReference>
<dbReference type="CDD" id="cd01647">
    <property type="entry name" value="RT_LTR"/>
    <property type="match status" value="1"/>
</dbReference>
<dbReference type="GO" id="GO:0015074">
    <property type="term" value="P:DNA integration"/>
    <property type="evidence" value="ECO:0007669"/>
    <property type="project" value="InterPro"/>
</dbReference>
<dbReference type="SUPFAM" id="SSF53098">
    <property type="entry name" value="Ribonuclease H-like"/>
    <property type="match status" value="2"/>
</dbReference>
<evidence type="ECO:0000256" key="3">
    <source>
        <dbReference type="ARBA" id="ARBA00022695"/>
    </source>
</evidence>
<feature type="compositionally biased region" description="Basic and acidic residues" evidence="8">
    <location>
        <begin position="134"/>
        <end position="156"/>
    </location>
</feature>
<protein>
    <recommendedName>
        <fullName evidence="1">RNA-directed DNA polymerase</fullName>
        <ecNumber evidence="1">2.7.7.49</ecNumber>
    </recommendedName>
</protein>
<dbReference type="InterPro" id="IPR041588">
    <property type="entry name" value="Integrase_H2C2"/>
</dbReference>
<dbReference type="InterPro" id="IPR001584">
    <property type="entry name" value="Integrase_cat-core"/>
</dbReference>
<dbReference type="Pfam" id="PF07727">
    <property type="entry name" value="RVT_2"/>
    <property type="match status" value="1"/>
</dbReference>
<feature type="compositionally biased region" description="Basic and acidic residues" evidence="8">
    <location>
        <begin position="395"/>
        <end position="416"/>
    </location>
</feature>
<dbReference type="GO" id="GO:0016787">
    <property type="term" value="F:hydrolase activity"/>
    <property type="evidence" value="ECO:0007669"/>
    <property type="project" value="UniProtKB-KW"/>
</dbReference>
<keyword evidence="4" id="KW-0540">Nuclease</keyword>
<dbReference type="GO" id="GO:0003964">
    <property type="term" value="F:RNA-directed DNA polymerase activity"/>
    <property type="evidence" value="ECO:0007669"/>
    <property type="project" value="UniProtKB-KW"/>
</dbReference>
<evidence type="ECO:0000256" key="1">
    <source>
        <dbReference type="ARBA" id="ARBA00012493"/>
    </source>
</evidence>
<dbReference type="Pfam" id="PF00665">
    <property type="entry name" value="rve"/>
    <property type="match status" value="1"/>
</dbReference>
<sequence>MARTMLNENNLPKYFWAEAVNTSCYILNGILLRPILKKTPYELWKNKKPNISYFKVFRCKCFILNTKDNLGKFDAKSDVGIFLGYSTSSKACRVFNKRTMVVEDSIHVIFYESNNFLQERESFDDDLGLETSMEKSQIEDRRQQEEVVKDPKKEESPLAQVQGESSQDLPKDWKFVINHPQDQIIEFSKCMHSEFKMSMMRELNFFLGLQIKQLKEGTFINQAKYIRDLLKRFNMEEAKTMKTPMSSSIKFDMDEKGIQQSNSSHSARFRVETKELQPFQADHSKLKEDFCTAAKLAFCCENLVLLLRNFRSHFAQCTGERHESLQVASVINFVDYTLNQKAPVEHESAETPIGNESNGAVAGEDIGGRLVKLETPHNKELELSLNIMETTPEDQQSHHGHQDNPNEFRSMRDRMHPPRMSAPSCIVPPTEQLVIKPHIVPLLPTFHGMESENPYAHIKEFEDVCNTFREGGTSIDLMKLKLFPFTLKDKAKIWLNSLRPRSIRTWTDLQVEFLKKFFSTHRTNGLKRQISNFSAKENEKFYECWERYMEAINACPHHGFDTWLLVSYFYDGMSSSMKQLLETMCGGDFMSKNPEEAMDFLSYVAEVSRGWDEPHRGEVGKMKSQPNAFHAKAGMYTLNEDVDMKAKFAAMTRRVEELEPKKMHEVQAVAETPMQECLTIPVAREMFGEQANVIRQFKPNSNVSYDNTYNSSWRNHPNFSWKPRAPQYQQPAQPSQPSQQASSLEQAIVNLSKVVGDFVGDQKSINSQLSQRIDSVENTLNKRMDGMQNDLSQKIDNLQYSISRLTNLNIVQEKGRFPSQPHQNPKGIHEVETHEGESSQVRDVKALITLRSGKKVESPTPKLYVEEKVEKETKKREEMKGKKKDISEGKEDHDSTVNANPEKELIKDELMKKRTSPPFPQALHGKNGIKNASEILEVLRQVKVNIPLLDMIKQVPTYAKFLKDLCTIKRGLNVNKKAFLTEQVSVIIQCKSPLKYKDPGCPTISVMIGGKVVEKALLDLGASVNLLPYSVYKKLGLGELKPTSITLSLADRSVKIPRGIIEDVLVQVDNFYYLVDFVVLDTDPLVKEANYVPIILGRPFLATSNAIINCRNGLMQLTFGNMTLEFNIFHMSKKLIPPEEEEGPEEVCIIDTLMEEHCNQNMQDRLNESLEGLEEGVTEPADVFATLQGWRKKEEILSLINKDEGQDDVKEEFPKLNLKPLPMELKYTYLEENNKCPVVISSSLTSHQEISLLEVLKRCKKAIGWQISDLKGINPLVCTHHIYMEEKTKPIRQPQRRLNPHLQEVVRTEVLKLLQAGIIYPISDSPWVSPTQVVPKKSGITVVQNEKGEEIATRLTSGWRVCIDYRKLNAVTRKYHFPLPFIDQVLERVSGHPFYCFLDGYSGYLQIEIDVEDQEKTTFTCPFGTYAYRRMPFGLCNALATFQICMLSIFSDMVERIMEVFMDDITIYGGTFEECLVNLEAVLKRCIEKDLVLNWEKCHFMVHQGIVLGHIISKKGIEVDKAKVELIAKLPSPTTVKGQFLTTAPIVRAPNWQLPFEVMCDTNDFAIGAILGQREDRKPYVIYYASKTLNEAQRNYTTTEKELLAMVFALDKFRAYLVGSFIIVFTDHSALKYLLTKQDAKARLIRWILLLQEFDLQIRDKKGVENVVANHLSKESLMLLEKAPWYAHIANYLVTGEVPSEWKAQDRKHFFAKIHAYYWEELFLFKYCADQIIRKCVPEEEQQGILNHCHENACGGHFASHKIAMKVLQSGFTWPSLFKDSHIMCRICDRCQRLGKLTKRNQMPMNLILIVDLFYVWGIDFMGPFPMSFGNSYILVGLDYVSKWVEAIPCKHNDNRVVLKFLKENIFSRFGVPKAIISDGGTHFCNKPFKALLSKYGVKHKVATPYHPQTSGQVELENREIKNILMKVVITSRKDWSIKLHDSLWAYRTVYKTILGMSPYRLVYGKACHLPVEVEYKAWWAIKRLNMDLIRAGAKRCLDLNEMEELRNDAYINSKVAKQRMKRWHDQLISNKEFQK</sequence>
<feature type="domain" description="Integrase catalytic" evidence="9">
    <location>
        <begin position="1800"/>
        <end position="1967"/>
    </location>
</feature>
<dbReference type="Pfam" id="PF17917">
    <property type="entry name" value="RT_RNaseH"/>
    <property type="match status" value="1"/>
</dbReference>
<dbReference type="Pfam" id="PF25597">
    <property type="entry name" value="SH3_retrovirus"/>
    <property type="match status" value="1"/>
</dbReference>
<feature type="region of interest" description="Disordered" evidence="8">
    <location>
        <begin position="871"/>
        <end position="898"/>
    </location>
</feature>
<evidence type="ECO:0000256" key="6">
    <source>
        <dbReference type="ARBA" id="ARBA00022801"/>
    </source>
</evidence>
<evidence type="ECO:0000256" key="4">
    <source>
        <dbReference type="ARBA" id="ARBA00022722"/>
    </source>
</evidence>
<evidence type="ECO:0000256" key="5">
    <source>
        <dbReference type="ARBA" id="ARBA00022759"/>
    </source>
</evidence>
<dbReference type="Pfam" id="PF03732">
    <property type="entry name" value="Retrotrans_gag"/>
    <property type="match status" value="1"/>
</dbReference>
<dbReference type="InterPro" id="IPR057670">
    <property type="entry name" value="SH3_retrovirus"/>
</dbReference>
<dbReference type="SUPFAM" id="SSF56672">
    <property type="entry name" value="DNA/RNA polymerases"/>
    <property type="match status" value="1"/>
</dbReference>
<dbReference type="InterPro" id="IPR012337">
    <property type="entry name" value="RNaseH-like_sf"/>
</dbReference>
<dbReference type="Gene3D" id="3.10.10.10">
    <property type="entry name" value="HIV Type 1 Reverse Transcriptase, subunit A, domain 1"/>
    <property type="match status" value="1"/>
</dbReference>
<evidence type="ECO:0000259" key="9">
    <source>
        <dbReference type="PROSITE" id="PS50994"/>
    </source>
</evidence>
<dbReference type="GO" id="GO:0003676">
    <property type="term" value="F:nucleic acid binding"/>
    <property type="evidence" value="ECO:0007669"/>
    <property type="project" value="InterPro"/>
</dbReference>
<dbReference type="Gene3D" id="3.30.70.270">
    <property type="match status" value="1"/>
</dbReference>
<feature type="region of interest" description="Disordered" evidence="8">
    <location>
        <begin position="392"/>
        <end position="419"/>
    </location>
</feature>
<dbReference type="CDD" id="cd09274">
    <property type="entry name" value="RNase_HI_RT_Ty3"/>
    <property type="match status" value="1"/>
</dbReference>
<dbReference type="InterPro" id="IPR000477">
    <property type="entry name" value="RT_dom"/>
</dbReference>
<evidence type="ECO:0000256" key="8">
    <source>
        <dbReference type="SAM" id="MobiDB-lite"/>
    </source>
</evidence>
<dbReference type="InterPro" id="IPR005162">
    <property type="entry name" value="Retrotrans_gag_dom"/>
</dbReference>
<feature type="region of interest" description="Disordered" evidence="8">
    <location>
        <begin position="716"/>
        <end position="743"/>
    </location>
</feature>
<feature type="region of interest" description="Disordered" evidence="8">
    <location>
        <begin position="134"/>
        <end position="167"/>
    </location>
</feature>
<dbReference type="InterPro" id="IPR043128">
    <property type="entry name" value="Rev_trsase/Diguanyl_cyclase"/>
</dbReference>
<dbReference type="SUPFAM" id="SSF50630">
    <property type="entry name" value="Acid proteases"/>
    <property type="match status" value="1"/>
</dbReference>
<feature type="region of interest" description="Disordered" evidence="8">
    <location>
        <begin position="816"/>
        <end position="840"/>
    </location>
</feature>
<dbReference type="PANTHER" id="PTHR37984">
    <property type="entry name" value="PROTEIN CBG26694"/>
    <property type="match status" value="1"/>
</dbReference>
<dbReference type="Gene3D" id="3.10.20.370">
    <property type="match status" value="1"/>
</dbReference>
<dbReference type="InterPro" id="IPR013103">
    <property type="entry name" value="RVT_2"/>
</dbReference>
<dbReference type="Gene3D" id="2.40.70.10">
    <property type="entry name" value="Acid Proteases"/>
    <property type="match status" value="1"/>
</dbReference>
<dbReference type="InterPro" id="IPR043502">
    <property type="entry name" value="DNA/RNA_pol_sf"/>
</dbReference>
<dbReference type="Gene3D" id="1.10.340.70">
    <property type="match status" value="1"/>
</dbReference>
<dbReference type="Pfam" id="PF17921">
    <property type="entry name" value="Integrase_H2C2"/>
    <property type="match status" value="1"/>
</dbReference>